<protein>
    <submittedName>
        <fullName evidence="1">Uncharacterized protein</fullName>
    </submittedName>
</protein>
<dbReference type="InterPro" id="IPR016155">
    <property type="entry name" value="Mopterin_synth/thiamin_S_b"/>
</dbReference>
<dbReference type="EMBL" id="VSSQ01037099">
    <property type="protein sequence ID" value="MPM89709.1"/>
    <property type="molecule type" value="Genomic_DNA"/>
</dbReference>
<proteinExistence type="predicted"/>
<dbReference type="InterPro" id="IPR003749">
    <property type="entry name" value="ThiS/MoaD-like"/>
</dbReference>
<dbReference type="InterPro" id="IPR012675">
    <property type="entry name" value="Beta-grasp_dom_sf"/>
</dbReference>
<dbReference type="AlphaFoldDB" id="A0A645DK75"/>
<name>A0A645DK75_9ZZZZ</name>
<dbReference type="Gene3D" id="3.10.20.30">
    <property type="match status" value="1"/>
</dbReference>
<sequence>MIISVWAILNSAPSLRQSLELAEYSTVQNALNHLGLTEHLQIEGQVITILVNGREAVPDTVLADNDRLLLLQAMTGG</sequence>
<gene>
    <name evidence="1" type="ORF">SDC9_136821</name>
</gene>
<dbReference type="CDD" id="cd17040">
    <property type="entry name" value="Ubl_MoaD_like"/>
    <property type="match status" value="1"/>
</dbReference>
<accession>A0A645DK75</accession>
<dbReference type="SUPFAM" id="SSF54285">
    <property type="entry name" value="MoaD/ThiS"/>
    <property type="match status" value="1"/>
</dbReference>
<comment type="caution">
    <text evidence="1">The sequence shown here is derived from an EMBL/GenBank/DDBJ whole genome shotgun (WGS) entry which is preliminary data.</text>
</comment>
<reference evidence="1" key="1">
    <citation type="submission" date="2019-08" db="EMBL/GenBank/DDBJ databases">
        <authorList>
            <person name="Kucharzyk K."/>
            <person name="Murdoch R.W."/>
            <person name="Higgins S."/>
            <person name="Loffler F."/>
        </authorList>
    </citation>
    <scope>NUCLEOTIDE SEQUENCE</scope>
</reference>
<dbReference type="Pfam" id="PF02597">
    <property type="entry name" value="ThiS"/>
    <property type="match status" value="1"/>
</dbReference>
<evidence type="ECO:0000313" key="1">
    <source>
        <dbReference type="EMBL" id="MPM89709.1"/>
    </source>
</evidence>
<organism evidence="1">
    <name type="scientific">bioreactor metagenome</name>
    <dbReference type="NCBI Taxonomy" id="1076179"/>
    <lineage>
        <taxon>unclassified sequences</taxon>
        <taxon>metagenomes</taxon>
        <taxon>ecological metagenomes</taxon>
    </lineage>
</organism>